<dbReference type="Proteomes" id="UP000279994">
    <property type="component" value="Unassembled WGS sequence"/>
</dbReference>
<evidence type="ECO:0000313" key="2">
    <source>
        <dbReference type="EMBL" id="RNM13983.1"/>
    </source>
</evidence>
<feature type="transmembrane region" description="Helical" evidence="1">
    <location>
        <begin position="163"/>
        <end position="192"/>
    </location>
</feature>
<reference evidence="2 3" key="1">
    <citation type="submission" date="2018-11" db="EMBL/GenBank/DDBJ databases">
        <authorList>
            <person name="Li F."/>
        </authorList>
    </citation>
    <scope>NUCLEOTIDE SEQUENCE [LARGE SCALE GENOMIC DNA]</scope>
    <source>
        <strain evidence="2 3">Gsoil 818</strain>
    </source>
</reference>
<evidence type="ECO:0000256" key="1">
    <source>
        <dbReference type="SAM" id="Phobius"/>
    </source>
</evidence>
<feature type="transmembrane region" description="Helical" evidence="1">
    <location>
        <begin position="34"/>
        <end position="55"/>
    </location>
</feature>
<feature type="transmembrane region" description="Helical" evidence="1">
    <location>
        <begin position="213"/>
        <end position="237"/>
    </location>
</feature>
<organism evidence="2 3">
    <name type="scientific">Nocardioides pocheonensis</name>
    <dbReference type="NCBI Taxonomy" id="661485"/>
    <lineage>
        <taxon>Bacteria</taxon>
        <taxon>Bacillati</taxon>
        <taxon>Actinomycetota</taxon>
        <taxon>Actinomycetes</taxon>
        <taxon>Propionibacteriales</taxon>
        <taxon>Nocardioidaceae</taxon>
        <taxon>Nocardioides</taxon>
    </lineage>
</organism>
<evidence type="ECO:0008006" key="4">
    <source>
        <dbReference type="Google" id="ProtNLM"/>
    </source>
</evidence>
<keyword evidence="1" id="KW-0812">Transmembrane</keyword>
<keyword evidence="3" id="KW-1185">Reference proteome</keyword>
<dbReference type="EMBL" id="RJSF01000040">
    <property type="protein sequence ID" value="RNM13983.1"/>
    <property type="molecule type" value="Genomic_DNA"/>
</dbReference>
<accession>A0A3N0GND6</accession>
<feature type="transmembrane region" description="Helical" evidence="1">
    <location>
        <begin position="131"/>
        <end position="151"/>
    </location>
</feature>
<sequence>MLNKVPEVTVYFWIIKILCTTVGESFADYINETLGFGLTNTTLVFSAALVIALVAQFRLDRYVPGVYWLSVVLISVVGTLLTDNMTDGHDVPLWISSTGFAILLAVVFGVWYARERTLSIHTIVTTPRESFYWLTVLVTFALGTAVGDWTLDLTGWSPGVSVLLPLGLILAVFTSWKLGAGPVLSFWLAYILTRPLGANIGDYLGSPHRDGGLGLGTLGTSVIFLGTILAVVVYLSITGRDRTEAVQPTTAEAVASGVGARDAS</sequence>
<keyword evidence="1" id="KW-1133">Transmembrane helix</keyword>
<gene>
    <name evidence="2" type="ORF">EFL26_13640</name>
</gene>
<dbReference type="OrthoDB" id="9794709at2"/>
<feature type="transmembrane region" description="Helical" evidence="1">
    <location>
        <begin position="62"/>
        <end position="81"/>
    </location>
</feature>
<evidence type="ECO:0000313" key="3">
    <source>
        <dbReference type="Proteomes" id="UP000279994"/>
    </source>
</evidence>
<protein>
    <recommendedName>
        <fullName evidence="4">Membrane-anchored protein</fullName>
    </recommendedName>
</protein>
<keyword evidence="1" id="KW-0472">Membrane</keyword>
<comment type="caution">
    <text evidence="2">The sequence shown here is derived from an EMBL/GenBank/DDBJ whole genome shotgun (WGS) entry which is preliminary data.</text>
</comment>
<feature type="transmembrane region" description="Helical" evidence="1">
    <location>
        <begin position="93"/>
        <end position="111"/>
    </location>
</feature>
<dbReference type="InterPro" id="IPR007136">
    <property type="entry name" value="DUF347"/>
</dbReference>
<proteinExistence type="predicted"/>
<name>A0A3N0GND6_9ACTN</name>
<dbReference type="AlphaFoldDB" id="A0A3N0GND6"/>
<dbReference type="Pfam" id="PF03988">
    <property type="entry name" value="DUF347"/>
    <property type="match status" value="4"/>
</dbReference>